<evidence type="ECO:0000259" key="3">
    <source>
        <dbReference type="Pfam" id="PF07563"/>
    </source>
</evidence>
<dbReference type="Pfam" id="PF07563">
    <property type="entry name" value="DUF1541"/>
    <property type="match status" value="2"/>
</dbReference>
<keyword evidence="5" id="KW-1185">Reference proteome</keyword>
<dbReference type="RefSeq" id="WP_135096954.1">
    <property type="nucleotide sequence ID" value="NZ_JADGLW010000002.1"/>
</dbReference>
<evidence type="ECO:0000256" key="2">
    <source>
        <dbReference type="SAM" id="SignalP"/>
    </source>
</evidence>
<dbReference type="Proteomes" id="UP000647980">
    <property type="component" value="Unassembled WGS sequence"/>
</dbReference>
<feature type="domain" description="DUF1541" evidence="3">
    <location>
        <begin position="71"/>
        <end position="120"/>
    </location>
</feature>
<evidence type="ECO:0000256" key="1">
    <source>
        <dbReference type="SAM" id="MobiDB-lite"/>
    </source>
</evidence>
<protein>
    <submittedName>
        <fullName evidence="4">YdhK family protein</fullName>
    </submittedName>
</protein>
<dbReference type="Gene3D" id="2.30.30.1210">
    <property type="entry name" value="Domain of unknown function DUF1541"/>
    <property type="match status" value="1"/>
</dbReference>
<comment type="caution">
    <text evidence="4">The sequence shown here is derived from an EMBL/GenBank/DDBJ whole genome shotgun (WGS) entry which is preliminary data.</text>
</comment>
<proteinExistence type="predicted"/>
<evidence type="ECO:0000313" key="4">
    <source>
        <dbReference type="EMBL" id="MBF0753450.1"/>
    </source>
</evidence>
<dbReference type="EMBL" id="JADGLW010000002">
    <property type="protein sequence ID" value="MBF0753450.1"/>
    <property type="molecule type" value="Genomic_DNA"/>
</dbReference>
<feature type="domain" description="DUF1541" evidence="3">
    <location>
        <begin position="133"/>
        <end position="184"/>
    </location>
</feature>
<reference evidence="4 5" key="1">
    <citation type="submission" date="2020-10" db="EMBL/GenBank/DDBJ databases">
        <title>Mouse Oral microbiota.</title>
        <authorList>
            <person name="Joseph S."/>
            <person name="Aduse-Opoku J."/>
        </authorList>
    </citation>
    <scope>NUCLEOTIDE SEQUENCE [LARGE SCALE GENOMIC DNA]</scope>
    <source>
        <strain evidence="4 5">19428wE5_W307</strain>
    </source>
</reference>
<organism evidence="4 5">
    <name type="scientific">Jeotgalicoccus nanhaiensis</name>
    <dbReference type="NCBI Taxonomy" id="568603"/>
    <lineage>
        <taxon>Bacteria</taxon>
        <taxon>Bacillati</taxon>
        <taxon>Bacillota</taxon>
        <taxon>Bacilli</taxon>
        <taxon>Bacillales</taxon>
        <taxon>Staphylococcaceae</taxon>
        <taxon>Jeotgalicoccus</taxon>
    </lineage>
</organism>
<name>A0ABR9XXL1_9STAP</name>
<feature type="region of interest" description="Disordered" evidence="1">
    <location>
        <begin position="23"/>
        <end position="64"/>
    </location>
</feature>
<dbReference type="InterPro" id="IPR011438">
    <property type="entry name" value="DUF1541"/>
</dbReference>
<accession>A0ABR9XXL1</accession>
<keyword evidence="2" id="KW-0732">Signal</keyword>
<feature type="compositionally biased region" description="Basic and acidic residues" evidence="1">
    <location>
        <begin position="37"/>
        <end position="51"/>
    </location>
</feature>
<evidence type="ECO:0000313" key="5">
    <source>
        <dbReference type="Proteomes" id="UP000647980"/>
    </source>
</evidence>
<feature type="signal peptide" evidence="2">
    <location>
        <begin position="1"/>
        <end position="24"/>
    </location>
</feature>
<feature type="chain" id="PRO_5045597738" evidence="2">
    <location>
        <begin position="25"/>
        <end position="191"/>
    </location>
</feature>
<sequence>MKSKKFLSATIISAGLLLASCSNAEEEPAEEGTPGKPLEEEGSHEEMDHSSSGEVPDTLEEAEDPKYPVDSEAMILTDHMPGMDGAIATITGAYDTTAYEVSYTPTTGGDPVENHKWVVHEELEDPGEAPLEQGDEAVMNATHMEGMEGATATVDSAEQTTVYMISYVDTETGDPVENHKWVTEAELEAAE</sequence>
<gene>
    <name evidence="4" type="ORF">IR135_04130</name>
</gene>
<dbReference type="PROSITE" id="PS51257">
    <property type="entry name" value="PROKAR_LIPOPROTEIN"/>
    <property type="match status" value="1"/>
</dbReference>